<evidence type="ECO:0000313" key="1">
    <source>
        <dbReference type="EMBL" id="KAK3713650.1"/>
    </source>
</evidence>
<comment type="caution">
    <text evidence="1">The sequence shown here is derived from an EMBL/GenBank/DDBJ whole genome shotgun (WGS) entry which is preliminary data.</text>
</comment>
<name>A0ACC3NAZ7_9PEZI</name>
<accession>A0ACC3NAZ7</accession>
<proteinExistence type="predicted"/>
<gene>
    <name evidence="1" type="ORF">LTR37_008344</name>
</gene>
<dbReference type="Proteomes" id="UP001281147">
    <property type="component" value="Unassembled WGS sequence"/>
</dbReference>
<evidence type="ECO:0000313" key="2">
    <source>
        <dbReference type="Proteomes" id="UP001281147"/>
    </source>
</evidence>
<protein>
    <submittedName>
        <fullName evidence="1">Uncharacterized protein</fullName>
    </submittedName>
</protein>
<reference evidence="1" key="1">
    <citation type="submission" date="2023-07" db="EMBL/GenBank/DDBJ databases">
        <title>Black Yeasts Isolated from many extreme environments.</title>
        <authorList>
            <person name="Coleine C."/>
            <person name="Stajich J.E."/>
            <person name="Selbmann L."/>
        </authorList>
    </citation>
    <scope>NUCLEOTIDE SEQUENCE</scope>
    <source>
        <strain evidence="1">CCFEE 5714</strain>
    </source>
</reference>
<dbReference type="EMBL" id="JAUTXU010000061">
    <property type="protein sequence ID" value="KAK3713650.1"/>
    <property type="molecule type" value="Genomic_DNA"/>
</dbReference>
<organism evidence="1 2">
    <name type="scientific">Vermiconidia calcicola</name>
    <dbReference type="NCBI Taxonomy" id="1690605"/>
    <lineage>
        <taxon>Eukaryota</taxon>
        <taxon>Fungi</taxon>
        <taxon>Dikarya</taxon>
        <taxon>Ascomycota</taxon>
        <taxon>Pezizomycotina</taxon>
        <taxon>Dothideomycetes</taxon>
        <taxon>Dothideomycetidae</taxon>
        <taxon>Mycosphaerellales</taxon>
        <taxon>Extremaceae</taxon>
        <taxon>Vermiconidia</taxon>
    </lineage>
</organism>
<keyword evidence="2" id="KW-1185">Reference proteome</keyword>
<sequence length="295" mass="32579">MSAKKPGPPNAAGSSPTKLRQIALVARDLEKAKEVLTKVLGTEVIYVDPEVGQWGLENILLAVGGEVIEVVSPKQPGTTAGRLLDRRGDGGYMIIMQTEDAKKRKEYIESNALAKVIWTHEGEDSFGAQYHPKGIRGGVMPELDSQAATTEYPKPLTTRFSPWHPCGPDVKSYTSKMERYGHLSLLGAVCRLQPGDWGSELASTQWEQIFGVPRSRDLIQFTNARVGFLHGEDGQPEGIISITIGVVGERRRQEIFQRAKEMGVLDGDQSGKWVNMVGVKWYFALTSEDEWPSKL</sequence>